<evidence type="ECO:0000313" key="5">
    <source>
        <dbReference type="Proteomes" id="UP001165065"/>
    </source>
</evidence>
<evidence type="ECO:0000256" key="3">
    <source>
        <dbReference type="SAM" id="SignalP"/>
    </source>
</evidence>
<organism evidence="4 5">
    <name type="scientific">Triparma columacea</name>
    <dbReference type="NCBI Taxonomy" id="722753"/>
    <lineage>
        <taxon>Eukaryota</taxon>
        <taxon>Sar</taxon>
        <taxon>Stramenopiles</taxon>
        <taxon>Ochrophyta</taxon>
        <taxon>Bolidophyceae</taxon>
        <taxon>Parmales</taxon>
        <taxon>Triparmaceae</taxon>
        <taxon>Triparma</taxon>
    </lineage>
</organism>
<keyword evidence="3" id="KW-0732">Signal</keyword>
<feature type="transmembrane region" description="Helical" evidence="2">
    <location>
        <begin position="320"/>
        <end position="338"/>
    </location>
</feature>
<feature type="chain" id="PRO_5040870170" evidence="3">
    <location>
        <begin position="23"/>
        <end position="414"/>
    </location>
</feature>
<dbReference type="Proteomes" id="UP001165065">
    <property type="component" value="Unassembled WGS sequence"/>
</dbReference>
<accession>A0A9W7GL08</accession>
<keyword evidence="5" id="KW-1185">Reference proteome</keyword>
<keyword evidence="2" id="KW-0812">Transmembrane</keyword>
<feature type="transmembrane region" description="Helical" evidence="2">
    <location>
        <begin position="244"/>
        <end position="263"/>
    </location>
</feature>
<evidence type="ECO:0000256" key="2">
    <source>
        <dbReference type="SAM" id="Phobius"/>
    </source>
</evidence>
<protein>
    <submittedName>
        <fullName evidence="4">Uncharacterized protein</fullName>
    </submittedName>
</protein>
<gene>
    <name evidence="4" type="ORF">TrCOL_g5449</name>
</gene>
<proteinExistence type="predicted"/>
<feature type="signal peptide" evidence="3">
    <location>
        <begin position="1"/>
        <end position="22"/>
    </location>
</feature>
<evidence type="ECO:0000256" key="1">
    <source>
        <dbReference type="SAM" id="MobiDB-lite"/>
    </source>
</evidence>
<evidence type="ECO:0000313" key="4">
    <source>
        <dbReference type="EMBL" id="GMI47671.1"/>
    </source>
</evidence>
<feature type="compositionally biased region" description="Polar residues" evidence="1">
    <location>
        <begin position="398"/>
        <end position="414"/>
    </location>
</feature>
<keyword evidence="2" id="KW-1133">Transmembrane helix</keyword>
<dbReference type="AlphaFoldDB" id="A0A9W7GL08"/>
<dbReference type="EMBL" id="BRYA01000353">
    <property type="protein sequence ID" value="GMI47671.1"/>
    <property type="molecule type" value="Genomic_DNA"/>
</dbReference>
<comment type="caution">
    <text evidence="4">The sequence shown here is derived from an EMBL/GenBank/DDBJ whole genome shotgun (WGS) entry which is preliminary data.</text>
</comment>
<keyword evidence="2" id="KW-0472">Membrane</keyword>
<feature type="transmembrane region" description="Helical" evidence="2">
    <location>
        <begin position="344"/>
        <end position="368"/>
    </location>
</feature>
<name>A0A9W7GL08_9STRA</name>
<feature type="transmembrane region" description="Helical" evidence="2">
    <location>
        <begin position="127"/>
        <end position="151"/>
    </location>
</feature>
<dbReference type="OrthoDB" id="194585at2759"/>
<feature type="transmembrane region" description="Helical" evidence="2">
    <location>
        <begin position="202"/>
        <end position="223"/>
    </location>
</feature>
<feature type="region of interest" description="Disordered" evidence="1">
    <location>
        <begin position="394"/>
        <end position="414"/>
    </location>
</feature>
<feature type="transmembrane region" description="Helical" evidence="2">
    <location>
        <begin position="163"/>
        <end position="182"/>
    </location>
</feature>
<sequence length="414" mass="45489">MFSLNALLFLVIFSAHMAGSTAGWPKEGAYGKPCVVDKEIQTDFEETLNCPPRYYCFADRKPFNISASGEEVEIPEADYPRDADGNYPDKVGDDQQYGYCDCNKFYGFINPQDKCIDVSSGTMFFNIWAHFLVLQSLGFLMLVLYTIYGFVKSQQMKNNASCKTLIMSAFTIPLFIVFQGGYCFTMNGWDMDFVFHNEILSLLFSICFTCWGVTMLMIAIAWIEVVEKSQKKGQSGNTAMYKRVIYSAMFILSGGVFVCLIIIGSAPMAGGVVFLALIFIAVVFYFGGQKLGGMLRGGKPRDPNAIEMSMEEMVDSTAKSVGKGSLVTLLCVMMFIMFTNGNVWLSTIGIEGGMQFLLITTLLVIRFIRFGGRRAMAKAGLKPVFACEAAKVGKLDSGSGSKSTTASVAPSSVE</sequence>
<feature type="transmembrane region" description="Helical" evidence="2">
    <location>
        <begin position="269"/>
        <end position="287"/>
    </location>
</feature>
<reference evidence="5" key="1">
    <citation type="journal article" date="2023" name="Commun. Biol.">
        <title>Genome analysis of Parmales, the sister group of diatoms, reveals the evolutionary specialization of diatoms from phago-mixotrophs to photoautotrophs.</title>
        <authorList>
            <person name="Ban H."/>
            <person name="Sato S."/>
            <person name="Yoshikawa S."/>
            <person name="Yamada K."/>
            <person name="Nakamura Y."/>
            <person name="Ichinomiya M."/>
            <person name="Sato N."/>
            <person name="Blanc-Mathieu R."/>
            <person name="Endo H."/>
            <person name="Kuwata A."/>
            <person name="Ogata H."/>
        </authorList>
    </citation>
    <scope>NUCLEOTIDE SEQUENCE [LARGE SCALE GENOMIC DNA]</scope>
</reference>